<sequence length="83" mass="8078">MAVFGGVGASLCERSVQETGLGAVNRWLGGSGCFGSDADLGQEAVLFGVECAVFGALTLQPVGQLLLKAGNAGPTAVGGVPGL</sequence>
<comment type="caution">
    <text evidence="1">The sequence shown here is derived from an EMBL/GenBank/DDBJ whole genome shotgun (WGS) entry which is preliminary data.</text>
</comment>
<gene>
    <name evidence="1" type="ORF">GCM10023220_60230</name>
</gene>
<accession>A0ABP9CVC0</accession>
<proteinExistence type="predicted"/>
<keyword evidence="2" id="KW-1185">Reference proteome</keyword>
<reference evidence="2" key="1">
    <citation type="journal article" date="2019" name="Int. J. Syst. Evol. Microbiol.">
        <title>The Global Catalogue of Microorganisms (GCM) 10K type strain sequencing project: providing services to taxonomists for standard genome sequencing and annotation.</title>
        <authorList>
            <consortium name="The Broad Institute Genomics Platform"/>
            <consortium name="The Broad Institute Genome Sequencing Center for Infectious Disease"/>
            <person name="Wu L."/>
            <person name="Ma J."/>
        </authorList>
    </citation>
    <scope>NUCLEOTIDE SEQUENCE [LARGE SCALE GENOMIC DNA]</scope>
    <source>
        <strain evidence="2">JCM 18081</strain>
    </source>
</reference>
<protein>
    <submittedName>
        <fullName evidence="1">Uncharacterized protein</fullName>
    </submittedName>
</protein>
<evidence type="ECO:0000313" key="1">
    <source>
        <dbReference type="EMBL" id="GAA4819356.1"/>
    </source>
</evidence>
<organism evidence="1 2">
    <name type="scientific">Streptomyces ziwulingensis</name>
    <dbReference type="NCBI Taxonomy" id="1045501"/>
    <lineage>
        <taxon>Bacteria</taxon>
        <taxon>Bacillati</taxon>
        <taxon>Actinomycetota</taxon>
        <taxon>Actinomycetes</taxon>
        <taxon>Kitasatosporales</taxon>
        <taxon>Streptomycetaceae</taxon>
        <taxon>Streptomyces</taxon>
    </lineage>
</organism>
<name>A0ABP9CVC0_9ACTN</name>
<evidence type="ECO:0000313" key="2">
    <source>
        <dbReference type="Proteomes" id="UP001501265"/>
    </source>
</evidence>
<dbReference type="EMBL" id="BAABIG010000077">
    <property type="protein sequence ID" value="GAA4819356.1"/>
    <property type="molecule type" value="Genomic_DNA"/>
</dbReference>
<dbReference type="Proteomes" id="UP001501265">
    <property type="component" value="Unassembled WGS sequence"/>
</dbReference>